<comment type="caution">
    <text evidence="2">The sequence shown here is derived from an EMBL/GenBank/DDBJ whole genome shotgun (WGS) entry which is preliminary data.</text>
</comment>
<evidence type="ECO:0000313" key="3">
    <source>
        <dbReference type="Proteomes" id="UP000523601"/>
    </source>
</evidence>
<name>A0ABX2PGS9_9RHOB</name>
<reference evidence="2 3" key="1">
    <citation type="submission" date="2020-04" db="EMBL/GenBank/DDBJ databases">
        <title>Donghicola sp., a member of the Rhodobacteraceae family isolated from mangrove forest in Thailand.</title>
        <authorList>
            <person name="Charoenyingcharoen P."/>
            <person name="Yukphan P."/>
        </authorList>
    </citation>
    <scope>NUCLEOTIDE SEQUENCE [LARGE SCALE GENOMIC DNA]</scope>
    <source>
        <strain evidence="2 3">C2-DW-16</strain>
    </source>
</reference>
<dbReference type="Pfam" id="PF08447">
    <property type="entry name" value="PAS_3"/>
    <property type="match status" value="1"/>
</dbReference>
<dbReference type="EMBL" id="JABCJD010000007">
    <property type="protein sequence ID" value="NVO28644.1"/>
    <property type="molecule type" value="Genomic_DNA"/>
</dbReference>
<organism evidence="2 3">
    <name type="scientific">Donghicola mangrovi</name>
    <dbReference type="NCBI Taxonomy" id="2729614"/>
    <lineage>
        <taxon>Bacteria</taxon>
        <taxon>Pseudomonadati</taxon>
        <taxon>Pseudomonadota</taxon>
        <taxon>Alphaproteobacteria</taxon>
        <taxon>Rhodobacterales</taxon>
        <taxon>Roseobacteraceae</taxon>
        <taxon>Donghicola</taxon>
    </lineage>
</organism>
<evidence type="ECO:0000259" key="1">
    <source>
        <dbReference type="Pfam" id="PF08447"/>
    </source>
</evidence>
<dbReference type="InterPro" id="IPR035965">
    <property type="entry name" value="PAS-like_dom_sf"/>
</dbReference>
<dbReference type="Gene3D" id="3.30.450.20">
    <property type="entry name" value="PAS domain"/>
    <property type="match status" value="1"/>
</dbReference>
<keyword evidence="3" id="KW-1185">Reference proteome</keyword>
<evidence type="ECO:0000313" key="2">
    <source>
        <dbReference type="EMBL" id="NVO28644.1"/>
    </source>
</evidence>
<protein>
    <submittedName>
        <fullName evidence="2">PAS domain-containing protein</fullName>
    </submittedName>
</protein>
<dbReference type="Proteomes" id="UP000523601">
    <property type="component" value="Unassembled WGS sequence"/>
</dbReference>
<proteinExistence type="predicted"/>
<gene>
    <name evidence="2" type="ORF">HJ526_14530</name>
</gene>
<dbReference type="SUPFAM" id="SSF55785">
    <property type="entry name" value="PYP-like sensor domain (PAS domain)"/>
    <property type="match status" value="1"/>
</dbReference>
<sequence length="211" mass="24061">MSDLQTAPHYLERELDTLVSDNPAVRSFILSSMIDGVSLRDLDQPDHEWFSPGFWSCLGYERDHHPHHSANWSRVVHADDLDKAMWPPAHSASEPQLDHVLRCRHAKGHTVWVRSRSIAIQNTEGRTVRLLGLHKNLNHMPEPVPAAAPNDILARLRMARNALPESITDVIEGRPEEAVRLLEMAMVSLDKVILQLRQSHDLRKQDRLKGQ</sequence>
<dbReference type="InterPro" id="IPR013655">
    <property type="entry name" value="PAS_fold_3"/>
</dbReference>
<dbReference type="RefSeq" id="WP_176855324.1">
    <property type="nucleotide sequence ID" value="NZ_JABCJD010000007.1"/>
</dbReference>
<feature type="domain" description="PAS fold-3" evidence="1">
    <location>
        <begin position="51"/>
        <end position="133"/>
    </location>
</feature>
<accession>A0ABX2PGS9</accession>